<proteinExistence type="predicted"/>
<comment type="caution">
    <text evidence="1">The sequence shown here is derived from an EMBL/GenBank/DDBJ whole genome shotgun (WGS) entry which is preliminary data.</text>
</comment>
<organism evidence="1 2">
    <name type="scientific">Paenibacillus melissococcoides</name>
    <dbReference type="NCBI Taxonomy" id="2912268"/>
    <lineage>
        <taxon>Bacteria</taxon>
        <taxon>Bacillati</taxon>
        <taxon>Bacillota</taxon>
        <taxon>Bacilli</taxon>
        <taxon>Bacillales</taxon>
        <taxon>Paenibacillaceae</taxon>
        <taxon>Paenibacillus</taxon>
    </lineage>
</organism>
<dbReference type="Proteomes" id="UP001154322">
    <property type="component" value="Unassembled WGS sequence"/>
</dbReference>
<name>A0ABN8TY20_9BACL</name>
<keyword evidence="2" id="KW-1185">Reference proteome</keyword>
<evidence type="ECO:0000313" key="1">
    <source>
        <dbReference type="EMBL" id="CAH8243656.1"/>
    </source>
</evidence>
<protein>
    <submittedName>
        <fullName evidence="1">Uncharacterized protein</fullName>
    </submittedName>
</protein>
<gene>
    <name evidence="1" type="ORF">WJ0W_000896</name>
</gene>
<reference evidence="1" key="1">
    <citation type="submission" date="2022-06" db="EMBL/GenBank/DDBJ databases">
        <authorList>
            <person name="Dietemann V."/>
            <person name="Ory F."/>
            <person name="Dainat B."/>
            <person name="Oberhansli S."/>
        </authorList>
    </citation>
    <scope>NUCLEOTIDE SEQUENCE</scope>
    <source>
        <strain evidence="1">Ena-SAMPLE-TAB-26-04-2022-14:26:32:270-5432</strain>
    </source>
</reference>
<dbReference type="RefSeq" id="WP_213426670.1">
    <property type="nucleotide sequence ID" value="NZ_AP031286.1"/>
</dbReference>
<sequence length="75" mass="8413">MNLSIQELTDKMLKQSEGDIESLMSYVLGLLEGSLIAVDRLGTDAKEAVPQMRTILFAYHRAYEKLRGVDPSQLN</sequence>
<accession>A0ABN8TY20</accession>
<evidence type="ECO:0000313" key="2">
    <source>
        <dbReference type="Proteomes" id="UP001154322"/>
    </source>
</evidence>
<dbReference type="EMBL" id="CALYLO010000001">
    <property type="protein sequence ID" value="CAH8243656.1"/>
    <property type="molecule type" value="Genomic_DNA"/>
</dbReference>